<reference evidence="2 3" key="1">
    <citation type="submission" date="2019-05" db="EMBL/GenBank/DDBJ databases">
        <title>Another draft genome of Portunus trituberculatus and its Hox gene families provides insights of decapod evolution.</title>
        <authorList>
            <person name="Jeong J.-H."/>
            <person name="Song I."/>
            <person name="Kim S."/>
            <person name="Choi T."/>
            <person name="Kim D."/>
            <person name="Ryu S."/>
            <person name="Kim W."/>
        </authorList>
    </citation>
    <scope>NUCLEOTIDE SEQUENCE [LARGE SCALE GENOMIC DNA]</scope>
    <source>
        <tissue evidence="2">Muscle</tissue>
    </source>
</reference>
<sequence length="45" mass="5482">MWLICTLMETSDFPRNMRQYKQPQHRSTTQQNTHSTQKTNKRIDT</sequence>
<keyword evidence="3" id="KW-1185">Reference proteome</keyword>
<dbReference type="Proteomes" id="UP000324222">
    <property type="component" value="Unassembled WGS sequence"/>
</dbReference>
<gene>
    <name evidence="2" type="ORF">E2C01_097170</name>
</gene>
<protein>
    <submittedName>
        <fullName evidence="2">Uncharacterized protein</fullName>
    </submittedName>
</protein>
<dbReference type="AlphaFoldDB" id="A0A5B7K505"/>
<dbReference type="EMBL" id="VSRR010128005">
    <property type="protein sequence ID" value="MPD01634.1"/>
    <property type="molecule type" value="Genomic_DNA"/>
</dbReference>
<proteinExistence type="predicted"/>
<feature type="region of interest" description="Disordered" evidence="1">
    <location>
        <begin position="15"/>
        <end position="45"/>
    </location>
</feature>
<evidence type="ECO:0000256" key="1">
    <source>
        <dbReference type="SAM" id="MobiDB-lite"/>
    </source>
</evidence>
<organism evidence="2 3">
    <name type="scientific">Portunus trituberculatus</name>
    <name type="common">Swimming crab</name>
    <name type="synonym">Neptunus trituberculatus</name>
    <dbReference type="NCBI Taxonomy" id="210409"/>
    <lineage>
        <taxon>Eukaryota</taxon>
        <taxon>Metazoa</taxon>
        <taxon>Ecdysozoa</taxon>
        <taxon>Arthropoda</taxon>
        <taxon>Crustacea</taxon>
        <taxon>Multicrustacea</taxon>
        <taxon>Malacostraca</taxon>
        <taxon>Eumalacostraca</taxon>
        <taxon>Eucarida</taxon>
        <taxon>Decapoda</taxon>
        <taxon>Pleocyemata</taxon>
        <taxon>Brachyura</taxon>
        <taxon>Eubrachyura</taxon>
        <taxon>Portunoidea</taxon>
        <taxon>Portunidae</taxon>
        <taxon>Portuninae</taxon>
        <taxon>Portunus</taxon>
    </lineage>
</organism>
<evidence type="ECO:0000313" key="2">
    <source>
        <dbReference type="EMBL" id="MPD01634.1"/>
    </source>
</evidence>
<comment type="caution">
    <text evidence="2">The sequence shown here is derived from an EMBL/GenBank/DDBJ whole genome shotgun (WGS) entry which is preliminary data.</text>
</comment>
<feature type="compositionally biased region" description="Polar residues" evidence="1">
    <location>
        <begin position="19"/>
        <end position="38"/>
    </location>
</feature>
<name>A0A5B7K505_PORTR</name>
<accession>A0A5B7K505</accession>
<evidence type="ECO:0000313" key="3">
    <source>
        <dbReference type="Proteomes" id="UP000324222"/>
    </source>
</evidence>